<gene>
    <name evidence="1" type="ORF">CTDIVETGP_1717</name>
</gene>
<name>W6NHV5_CLOTY</name>
<evidence type="ECO:0000313" key="1">
    <source>
        <dbReference type="EMBL" id="CDL91647.1"/>
    </source>
</evidence>
<dbReference type="SUPFAM" id="SSF143011">
    <property type="entry name" value="RelE-like"/>
    <property type="match status" value="1"/>
</dbReference>
<proteinExistence type="predicted"/>
<dbReference type="AlphaFoldDB" id="W6NHV5"/>
<evidence type="ECO:0008006" key="3">
    <source>
        <dbReference type="Google" id="ProtNLM"/>
    </source>
</evidence>
<dbReference type="OrthoDB" id="9801102at2"/>
<evidence type="ECO:0000313" key="2">
    <source>
        <dbReference type="Proteomes" id="UP000019482"/>
    </source>
</evidence>
<protein>
    <recommendedName>
        <fullName evidence="3">Addiction module toxin RelE</fullName>
    </recommendedName>
</protein>
<dbReference type="EMBL" id="CBXI010000031">
    <property type="protein sequence ID" value="CDL91647.1"/>
    <property type="molecule type" value="Genomic_DNA"/>
</dbReference>
<comment type="caution">
    <text evidence="1">The sequence shown here is derived from an EMBL/GenBank/DDBJ whole genome shotgun (WGS) entry which is preliminary data.</text>
</comment>
<accession>W6NHV5</accession>
<keyword evidence="2" id="KW-1185">Reference proteome</keyword>
<dbReference type="Gene3D" id="3.30.2310.20">
    <property type="entry name" value="RelE-like"/>
    <property type="match status" value="1"/>
</dbReference>
<dbReference type="RefSeq" id="WP_027103776.1">
    <property type="nucleotide sequence ID" value="NZ_CBXI010000031.1"/>
</dbReference>
<dbReference type="Proteomes" id="UP000019482">
    <property type="component" value="Unassembled WGS sequence"/>
</dbReference>
<dbReference type="GeneID" id="29418201"/>
<organism evidence="1 2">
    <name type="scientific">Clostridium tyrobutyricum DIVETGP</name>
    <dbReference type="NCBI Taxonomy" id="1408889"/>
    <lineage>
        <taxon>Bacteria</taxon>
        <taxon>Bacillati</taxon>
        <taxon>Bacillota</taxon>
        <taxon>Clostridia</taxon>
        <taxon>Eubacteriales</taxon>
        <taxon>Clostridiaceae</taxon>
        <taxon>Clostridium</taxon>
    </lineage>
</organism>
<dbReference type="InterPro" id="IPR035093">
    <property type="entry name" value="RelE/ParE_toxin_dom_sf"/>
</dbReference>
<sequence length="126" mass="14726">MDNKRFEVIFAAGAIKEYKKLDNSIVGIVNKAIDDLEFRADEVGKPLKGNLYGCKEKKLRNEGVRIIFRIVDNRVDILRIVYILVIQNRERDTVFKIATKRNNKSRDLTEKSLNSWEEISIDKNKR</sequence>
<reference evidence="1 2" key="1">
    <citation type="journal article" date="2015" name="Genome Announc.">
        <title>Draft Genome Sequence of Clostridium tyrobutyricum Strain DIVETGP, Isolated from Cow's Milk for Grana Padano Production.</title>
        <authorList>
            <person name="Soggiu A."/>
            <person name="Piras C."/>
            <person name="Gaiarsa S."/>
            <person name="Sassera D."/>
            <person name="Roncada P."/>
            <person name="Bendixen E."/>
            <person name="Brasca M."/>
            <person name="Bonizzi L."/>
        </authorList>
    </citation>
    <scope>NUCLEOTIDE SEQUENCE [LARGE SCALE GENOMIC DNA]</scope>
    <source>
        <strain evidence="1 2">DIVETGP</strain>
    </source>
</reference>